<accession>X0V4P5</accession>
<evidence type="ECO:0000313" key="2">
    <source>
        <dbReference type="EMBL" id="GAF95615.1"/>
    </source>
</evidence>
<dbReference type="PROSITE" id="PS51186">
    <property type="entry name" value="GNAT"/>
    <property type="match status" value="1"/>
</dbReference>
<dbReference type="Pfam" id="PF00583">
    <property type="entry name" value="Acetyltransf_1"/>
    <property type="match status" value="1"/>
</dbReference>
<comment type="caution">
    <text evidence="2">The sequence shown here is derived from an EMBL/GenBank/DDBJ whole genome shotgun (WGS) entry which is preliminary data.</text>
</comment>
<organism evidence="2">
    <name type="scientific">marine sediment metagenome</name>
    <dbReference type="NCBI Taxonomy" id="412755"/>
    <lineage>
        <taxon>unclassified sequences</taxon>
        <taxon>metagenomes</taxon>
        <taxon>ecological metagenomes</taxon>
    </lineage>
</organism>
<dbReference type="EMBL" id="BARS01019865">
    <property type="protein sequence ID" value="GAF95615.1"/>
    <property type="molecule type" value="Genomic_DNA"/>
</dbReference>
<dbReference type="AlphaFoldDB" id="X0V4P5"/>
<reference evidence="2" key="1">
    <citation type="journal article" date="2014" name="Front. Microbiol.">
        <title>High frequency of phylogenetically diverse reductive dehalogenase-homologous genes in deep subseafloor sedimentary metagenomes.</title>
        <authorList>
            <person name="Kawai M."/>
            <person name="Futagami T."/>
            <person name="Toyoda A."/>
            <person name="Takaki Y."/>
            <person name="Nishi S."/>
            <person name="Hori S."/>
            <person name="Arai W."/>
            <person name="Tsubouchi T."/>
            <person name="Morono Y."/>
            <person name="Uchiyama I."/>
            <person name="Ito T."/>
            <person name="Fujiyama A."/>
            <person name="Inagaki F."/>
            <person name="Takami H."/>
        </authorList>
    </citation>
    <scope>NUCLEOTIDE SEQUENCE</scope>
    <source>
        <strain evidence="2">Expedition CK06-06</strain>
    </source>
</reference>
<feature type="domain" description="N-acetyltransferase" evidence="1">
    <location>
        <begin position="1"/>
        <end position="99"/>
    </location>
</feature>
<feature type="non-terminal residue" evidence="2">
    <location>
        <position position="1"/>
    </location>
</feature>
<dbReference type="GO" id="GO:0016747">
    <property type="term" value="F:acyltransferase activity, transferring groups other than amino-acyl groups"/>
    <property type="evidence" value="ECO:0007669"/>
    <property type="project" value="InterPro"/>
</dbReference>
<dbReference type="InterPro" id="IPR000182">
    <property type="entry name" value="GNAT_dom"/>
</dbReference>
<sequence length="104" mass="12301">FIVAYLNSNANFEIITLNVLKNFRKKGIATKLMLDLENEIQSKLKNIIKRNEIVIELVVYEFNQPAIQLYQKLGYEDTEYMYNYYSGTRNGIKMTKKILLYTSF</sequence>
<dbReference type="Gene3D" id="3.40.630.30">
    <property type="match status" value="1"/>
</dbReference>
<name>X0V4P5_9ZZZZ</name>
<evidence type="ECO:0000259" key="1">
    <source>
        <dbReference type="PROSITE" id="PS51186"/>
    </source>
</evidence>
<protein>
    <recommendedName>
        <fullName evidence="1">N-acetyltransferase domain-containing protein</fullName>
    </recommendedName>
</protein>
<dbReference type="SUPFAM" id="SSF55729">
    <property type="entry name" value="Acyl-CoA N-acyltransferases (Nat)"/>
    <property type="match status" value="1"/>
</dbReference>
<dbReference type="InterPro" id="IPR016181">
    <property type="entry name" value="Acyl_CoA_acyltransferase"/>
</dbReference>
<proteinExistence type="predicted"/>
<gene>
    <name evidence="2" type="ORF">S01H1_32117</name>
</gene>